<accession>A0A0W8F4L4</accession>
<dbReference type="InterPro" id="IPR029026">
    <property type="entry name" value="tRNA_m1G_MTases_N"/>
</dbReference>
<dbReference type="Gene3D" id="3.40.1280.10">
    <property type="match status" value="1"/>
</dbReference>
<gene>
    <name evidence="1" type="ORF">ASZ90_014614</name>
</gene>
<dbReference type="Pfam" id="PF02590">
    <property type="entry name" value="SPOUT_MTase"/>
    <property type="match status" value="1"/>
</dbReference>
<comment type="caution">
    <text evidence="1">The sequence shown here is derived from an EMBL/GenBank/DDBJ whole genome shotgun (WGS) entry which is preliminary data.</text>
</comment>
<dbReference type="GO" id="GO:0008168">
    <property type="term" value="F:methyltransferase activity"/>
    <property type="evidence" value="ECO:0007669"/>
    <property type="project" value="InterPro"/>
</dbReference>
<organism evidence="1">
    <name type="scientific">hydrocarbon metagenome</name>
    <dbReference type="NCBI Taxonomy" id="938273"/>
    <lineage>
        <taxon>unclassified sequences</taxon>
        <taxon>metagenomes</taxon>
        <taxon>ecological metagenomes</taxon>
    </lineage>
</organism>
<evidence type="ECO:0000313" key="1">
    <source>
        <dbReference type="EMBL" id="KUG15694.1"/>
    </source>
</evidence>
<protein>
    <submittedName>
        <fullName evidence="1">Uncharacterized protein</fullName>
    </submittedName>
</protein>
<dbReference type="SUPFAM" id="SSF75217">
    <property type="entry name" value="alpha/beta knot"/>
    <property type="match status" value="1"/>
</dbReference>
<name>A0A0W8F4L4_9ZZZZ</name>
<proteinExistence type="predicted"/>
<reference evidence="1" key="1">
    <citation type="journal article" date="2015" name="Proc. Natl. Acad. Sci. U.S.A.">
        <title>Networks of energetic and metabolic interactions define dynamics in microbial communities.</title>
        <authorList>
            <person name="Embree M."/>
            <person name="Liu J.K."/>
            <person name="Al-Bassam M.M."/>
            <person name="Zengler K."/>
        </authorList>
    </citation>
    <scope>NUCLEOTIDE SEQUENCE</scope>
</reference>
<dbReference type="InterPro" id="IPR003742">
    <property type="entry name" value="RlmH-like"/>
</dbReference>
<dbReference type="InterPro" id="IPR029028">
    <property type="entry name" value="Alpha/beta_knot_MTases"/>
</dbReference>
<dbReference type="EMBL" id="LNQE01001537">
    <property type="protein sequence ID" value="KUG15694.1"/>
    <property type="molecule type" value="Genomic_DNA"/>
</dbReference>
<dbReference type="AlphaFoldDB" id="A0A0W8F4L4"/>
<sequence length="67" mass="7521">MPIASTGGYPTIRNPLCRSRLLLSPVHIQPGILPLSSMTYPHQLVRLILIEQIYRADCITRGIPCHK</sequence>
<dbReference type="GO" id="GO:0006364">
    <property type="term" value="P:rRNA processing"/>
    <property type="evidence" value="ECO:0007669"/>
    <property type="project" value="InterPro"/>
</dbReference>